<organism evidence="1">
    <name type="scientific">marine sediment metagenome</name>
    <dbReference type="NCBI Taxonomy" id="412755"/>
    <lineage>
        <taxon>unclassified sequences</taxon>
        <taxon>metagenomes</taxon>
        <taxon>ecological metagenomes</taxon>
    </lineage>
</organism>
<dbReference type="Pfam" id="PF07505">
    <property type="entry name" value="DUF5131"/>
    <property type="match status" value="1"/>
</dbReference>
<dbReference type="InterPro" id="IPR011101">
    <property type="entry name" value="DUF5131"/>
</dbReference>
<gene>
    <name evidence="1" type="ORF">LCGC14_1726910</name>
</gene>
<dbReference type="AlphaFoldDB" id="A0A0F9HAQ2"/>
<name>A0A0F9HAQ2_9ZZZZ</name>
<dbReference type="EMBL" id="LAZR01015618">
    <property type="protein sequence ID" value="KKM08130.1"/>
    <property type="molecule type" value="Genomic_DNA"/>
</dbReference>
<evidence type="ECO:0000313" key="1">
    <source>
        <dbReference type="EMBL" id="KKM08130.1"/>
    </source>
</evidence>
<accession>A0A0F9HAQ2</accession>
<sequence length="193" mass="22461">MGSRMFPFINKTWNPIAGGPCLYDCDYCWARAMIEDPNPKWDNLRKKYTGPMRLHEAAMKVRFKPEDFVFVCDMMDIGDPRIPRNATTALFKKIESHPDTRFLLLTKNPYWYIVWLDRLPGNDRLPKNVYLGATIETNLDHTQAVSHAPSTTYRLNIMAALKVRYPDRPRFISIEPIMDFSDGFAQELIDLDP</sequence>
<feature type="non-terminal residue" evidence="1">
    <location>
        <position position="193"/>
    </location>
</feature>
<proteinExistence type="predicted"/>
<protein>
    <recommendedName>
        <fullName evidence="2">DUF5131 family protein</fullName>
    </recommendedName>
</protein>
<reference evidence="1" key="1">
    <citation type="journal article" date="2015" name="Nature">
        <title>Complex archaea that bridge the gap between prokaryotes and eukaryotes.</title>
        <authorList>
            <person name="Spang A."/>
            <person name="Saw J.H."/>
            <person name="Jorgensen S.L."/>
            <person name="Zaremba-Niedzwiedzka K."/>
            <person name="Martijn J."/>
            <person name="Lind A.E."/>
            <person name="van Eijk R."/>
            <person name="Schleper C."/>
            <person name="Guy L."/>
            <person name="Ettema T.J."/>
        </authorList>
    </citation>
    <scope>NUCLEOTIDE SEQUENCE</scope>
</reference>
<evidence type="ECO:0008006" key="2">
    <source>
        <dbReference type="Google" id="ProtNLM"/>
    </source>
</evidence>
<comment type="caution">
    <text evidence="1">The sequence shown here is derived from an EMBL/GenBank/DDBJ whole genome shotgun (WGS) entry which is preliminary data.</text>
</comment>